<evidence type="ECO:0000259" key="8">
    <source>
        <dbReference type="Pfam" id="PF02384"/>
    </source>
</evidence>
<dbReference type="GO" id="GO:0009307">
    <property type="term" value="P:DNA restriction-modification system"/>
    <property type="evidence" value="ECO:0007669"/>
    <property type="project" value="UniProtKB-KW"/>
</dbReference>
<dbReference type="InterPro" id="IPR003356">
    <property type="entry name" value="DNA_methylase_A-5"/>
</dbReference>
<dbReference type="SUPFAM" id="SSF53335">
    <property type="entry name" value="S-adenosyl-L-methionine-dependent methyltransferases"/>
    <property type="match status" value="1"/>
</dbReference>
<evidence type="ECO:0000256" key="3">
    <source>
        <dbReference type="ARBA" id="ARBA00022603"/>
    </source>
</evidence>
<reference evidence="9" key="1">
    <citation type="submission" date="2024-01" db="EMBL/GenBank/DDBJ databases">
        <title>Sequencing the genomes of a sandfly, Sergentomyia squamirostris, and its two endosymbionts.</title>
        <authorList>
            <person name="Itokawa K."/>
            <person name="Sanjoba C."/>
        </authorList>
    </citation>
    <scope>NUCLEOTIDE SEQUENCE</scope>
    <source>
        <strain evidence="9">RiSSQ</strain>
    </source>
</reference>
<dbReference type="InterPro" id="IPR029063">
    <property type="entry name" value="SAM-dependent_MTases_sf"/>
</dbReference>
<dbReference type="InterPro" id="IPR051537">
    <property type="entry name" value="DNA_Adenine_Mtase"/>
</dbReference>
<keyword evidence="5" id="KW-0949">S-adenosyl-L-methionine</keyword>
<evidence type="ECO:0000256" key="2">
    <source>
        <dbReference type="ARBA" id="ARBA00011900"/>
    </source>
</evidence>
<organism evidence="9">
    <name type="scientific">Candidatus Tisiphia endosymbiont of Sergentomyia squamirostris</name>
    <dbReference type="NCBI Taxonomy" id="3113639"/>
    <lineage>
        <taxon>Bacteria</taxon>
        <taxon>Pseudomonadati</taxon>
        <taxon>Pseudomonadota</taxon>
        <taxon>Alphaproteobacteria</taxon>
        <taxon>Rickettsiales</taxon>
        <taxon>Rickettsiaceae</taxon>
        <taxon>Rickettsieae</taxon>
        <taxon>Candidatus Tisiphia</taxon>
    </lineage>
</organism>
<dbReference type="PRINTS" id="PR00507">
    <property type="entry name" value="N12N6MTFRASE"/>
</dbReference>
<gene>
    <name evidence="9" type="ORF">DMENIID0002_09710</name>
</gene>
<dbReference type="REBASE" id="965136">
    <property type="entry name" value="M.RenrisORF9710P"/>
</dbReference>
<dbReference type="Pfam" id="PF02384">
    <property type="entry name" value="N6_Mtase"/>
    <property type="match status" value="1"/>
</dbReference>
<proteinExistence type="inferred from homology"/>
<dbReference type="PANTHER" id="PTHR42933:SF3">
    <property type="entry name" value="TYPE I RESTRICTION ENZYME MJAVIII METHYLASE SUBUNIT"/>
    <property type="match status" value="1"/>
</dbReference>
<evidence type="ECO:0000256" key="5">
    <source>
        <dbReference type="ARBA" id="ARBA00022691"/>
    </source>
</evidence>
<keyword evidence="6" id="KW-0680">Restriction system</keyword>
<dbReference type="GO" id="GO:0003677">
    <property type="term" value="F:DNA binding"/>
    <property type="evidence" value="ECO:0007669"/>
    <property type="project" value="InterPro"/>
</dbReference>
<comment type="similarity">
    <text evidence="1">Belongs to the N(4)/N(6)-methyltransferase family.</text>
</comment>
<evidence type="ECO:0000256" key="4">
    <source>
        <dbReference type="ARBA" id="ARBA00022679"/>
    </source>
</evidence>
<dbReference type="EC" id="2.1.1.72" evidence="2"/>
<keyword evidence="3" id="KW-0489">Methyltransferase</keyword>
<feature type="domain" description="DNA methylase adenine-specific" evidence="8">
    <location>
        <begin position="292"/>
        <end position="635"/>
    </location>
</feature>
<dbReference type="InterPro" id="IPR002052">
    <property type="entry name" value="DNA_methylase_N6_adenine_CS"/>
</dbReference>
<dbReference type="GO" id="GO:0008170">
    <property type="term" value="F:N-methyltransferase activity"/>
    <property type="evidence" value="ECO:0007669"/>
    <property type="project" value="InterPro"/>
</dbReference>
<dbReference type="EMBL" id="AP029170">
    <property type="protein sequence ID" value="BFD46325.1"/>
    <property type="molecule type" value="Genomic_DNA"/>
</dbReference>
<dbReference type="PROSITE" id="PS00092">
    <property type="entry name" value="N6_MTASE"/>
    <property type="match status" value="1"/>
</dbReference>
<name>A0AAT9G913_9RICK</name>
<accession>A0AAT9G913</accession>
<sequence>MSEELLQRDLIKNPQKIGTWNFYDIGATTISALKKAGIIRSIDYGDVSNKRVDAIITKQKEVIAIVEFKLPENFNTKDKKNNAILQEIEVAKKLKTKLIIATDTQEAVWINVATGNNVKNEKGDDFKYLFNSKDPNLQKVINEIIQSINEKNDKILPKKLINPTDLAKQIWQDVWSVSGATPENCLYTFVELFIFKYLSDLKILQGTYNFYTLLRMYEEGNETNTVLQHYANIIRPQIKELFPENALDKTTIINGSIFISKEQKAVDGYGTVFKKVLQKFRDYGKLEHIDHDFKSKLFESFLKESISKKEWGQFFTPIKVVCAINEMAEGELKEGMTICDPACGVGKFPLEFIKDNLDKLFKVENNKIIQKVKIVGFDKGFDKDEQKTIILAKANMLIYFCELIKGNIGLTKEFAKIFNDSFILKTNSILGTLSEAEEEKYDLILTNPPYVTSGSSNLKKEISTSLTLKNHYKINAMGIEGLFMEWIIKALKKGGKAFIVVPDGIFNRQNDKNLRQYILDSCYIDAIISLPLKTFFTTQKKTCILAITKKSDISDIQTDPVFTYLVSEIGESRDVNRFDIEQNDLTEAVNLYNAFKGNKKYFVTLNHDKRCKIVSINEFDSDKNWSVERWWSKEEKIELGIEKIDQVVSISEFIDIISDLVTSCNEFTTSLQDIDFNVTQEKKST</sequence>
<keyword evidence="4" id="KW-0808">Transferase</keyword>
<dbReference type="PANTHER" id="PTHR42933">
    <property type="entry name" value="SLR6095 PROTEIN"/>
    <property type="match status" value="1"/>
</dbReference>
<evidence type="ECO:0000256" key="1">
    <source>
        <dbReference type="ARBA" id="ARBA00006594"/>
    </source>
</evidence>
<dbReference type="GO" id="GO:0009007">
    <property type="term" value="F:site-specific DNA-methyltransferase (adenine-specific) activity"/>
    <property type="evidence" value="ECO:0007669"/>
    <property type="project" value="UniProtKB-EC"/>
</dbReference>
<dbReference type="Gene3D" id="3.40.50.150">
    <property type="entry name" value="Vaccinia Virus protein VP39"/>
    <property type="match status" value="1"/>
</dbReference>
<evidence type="ECO:0000313" key="9">
    <source>
        <dbReference type="EMBL" id="BFD46325.1"/>
    </source>
</evidence>
<dbReference type="AlphaFoldDB" id="A0AAT9G913"/>
<comment type="catalytic activity">
    <reaction evidence="7">
        <text>a 2'-deoxyadenosine in DNA + S-adenosyl-L-methionine = an N(6)-methyl-2'-deoxyadenosine in DNA + S-adenosyl-L-homocysteine + H(+)</text>
        <dbReference type="Rhea" id="RHEA:15197"/>
        <dbReference type="Rhea" id="RHEA-COMP:12418"/>
        <dbReference type="Rhea" id="RHEA-COMP:12419"/>
        <dbReference type="ChEBI" id="CHEBI:15378"/>
        <dbReference type="ChEBI" id="CHEBI:57856"/>
        <dbReference type="ChEBI" id="CHEBI:59789"/>
        <dbReference type="ChEBI" id="CHEBI:90615"/>
        <dbReference type="ChEBI" id="CHEBI:90616"/>
        <dbReference type="EC" id="2.1.1.72"/>
    </reaction>
</comment>
<evidence type="ECO:0000256" key="7">
    <source>
        <dbReference type="ARBA" id="ARBA00047942"/>
    </source>
</evidence>
<evidence type="ECO:0000256" key="6">
    <source>
        <dbReference type="ARBA" id="ARBA00022747"/>
    </source>
</evidence>
<dbReference type="GO" id="GO:0032259">
    <property type="term" value="P:methylation"/>
    <property type="evidence" value="ECO:0007669"/>
    <property type="project" value="UniProtKB-KW"/>
</dbReference>
<protein>
    <recommendedName>
        <fullName evidence="2">site-specific DNA-methyltransferase (adenine-specific)</fullName>
        <ecNumber evidence="2">2.1.1.72</ecNumber>
    </recommendedName>
</protein>